<reference evidence="1 2" key="1">
    <citation type="journal article" date="2020" name="Nature">
        <title>Six reference-quality genomes reveal evolution of bat adaptations.</title>
        <authorList>
            <person name="Jebb D."/>
            <person name="Huang Z."/>
            <person name="Pippel M."/>
            <person name="Hughes G.M."/>
            <person name="Lavrichenko K."/>
            <person name="Devanna P."/>
            <person name="Winkler S."/>
            <person name="Jermiin L.S."/>
            <person name="Skirmuntt E.C."/>
            <person name="Katzourakis A."/>
            <person name="Burkitt-Gray L."/>
            <person name="Ray D.A."/>
            <person name="Sullivan K.A.M."/>
            <person name="Roscito J.G."/>
            <person name="Kirilenko B.M."/>
            <person name="Davalos L.M."/>
            <person name="Corthals A.P."/>
            <person name="Power M.L."/>
            <person name="Jones G."/>
            <person name="Ransome R.D."/>
            <person name="Dechmann D.K.N."/>
            <person name="Locatelli A.G."/>
            <person name="Puechmaille S.J."/>
            <person name="Fedrigo O."/>
            <person name="Jarvis E.D."/>
            <person name="Hiller M."/>
            <person name="Vernes S.C."/>
            <person name="Myers E.W."/>
            <person name="Teeling E.C."/>
        </authorList>
    </citation>
    <scope>NUCLEOTIDE SEQUENCE [LARGE SCALE GENOMIC DNA]</scope>
    <source>
        <strain evidence="1">MRouAeg1</strain>
        <tissue evidence="1">Muscle</tissue>
    </source>
</reference>
<evidence type="ECO:0000313" key="2">
    <source>
        <dbReference type="Proteomes" id="UP000593571"/>
    </source>
</evidence>
<sequence length="122" mass="14008">MPTSYSPRVAQRHFKSCADCVRRTRRPTWTATDAPSIDRMCSRHRSVQPVTSPLSAPETRSLSTLLPKYTHRESRSGRPQTAAGCKALWVRRYKQNQFPVKGARFIKTVKNTERKTQDKAFT</sequence>
<dbReference type="EMBL" id="JACASE010000014">
    <property type="protein sequence ID" value="KAF6410810.1"/>
    <property type="molecule type" value="Genomic_DNA"/>
</dbReference>
<protein>
    <submittedName>
        <fullName evidence="1">Uncharacterized protein</fullName>
    </submittedName>
</protein>
<keyword evidence="2" id="KW-1185">Reference proteome</keyword>
<organism evidence="1 2">
    <name type="scientific">Rousettus aegyptiacus</name>
    <name type="common">Egyptian fruit bat</name>
    <name type="synonym">Pteropus aegyptiacus</name>
    <dbReference type="NCBI Taxonomy" id="9407"/>
    <lineage>
        <taxon>Eukaryota</taxon>
        <taxon>Metazoa</taxon>
        <taxon>Chordata</taxon>
        <taxon>Craniata</taxon>
        <taxon>Vertebrata</taxon>
        <taxon>Euteleostomi</taxon>
        <taxon>Mammalia</taxon>
        <taxon>Eutheria</taxon>
        <taxon>Laurasiatheria</taxon>
        <taxon>Chiroptera</taxon>
        <taxon>Yinpterochiroptera</taxon>
        <taxon>Pteropodoidea</taxon>
        <taxon>Pteropodidae</taxon>
        <taxon>Rousettinae</taxon>
        <taxon>Rousettus</taxon>
    </lineage>
</organism>
<evidence type="ECO:0000313" key="1">
    <source>
        <dbReference type="EMBL" id="KAF6410810.1"/>
    </source>
</evidence>
<gene>
    <name evidence="1" type="ORF">HJG63_009247</name>
</gene>
<dbReference type="Proteomes" id="UP000593571">
    <property type="component" value="Unassembled WGS sequence"/>
</dbReference>
<name>A0A7J8CIY0_ROUAE</name>
<accession>A0A7J8CIY0</accession>
<comment type="caution">
    <text evidence="1">The sequence shown here is derived from an EMBL/GenBank/DDBJ whole genome shotgun (WGS) entry which is preliminary data.</text>
</comment>
<proteinExistence type="predicted"/>
<dbReference type="AlphaFoldDB" id="A0A7J8CIY0"/>